<dbReference type="SUPFAM" id="SSF82282">
    <property type="entry name" value="Homocysteine S-methyltransferase"/>
    <property type="match status" value="1"/>
</dbReference>
<name>A0A382S631_9ZZZZ</name>
<dbReference type="PANTHER" id="PTHR11103">
    <property type="entry name" value="SLR1189 PROTEIN"/>
    <property type="match status" value="1"/>
</dbReference>
<dbReference type="Pfam" id="PF02574">
    <property type="entry name" value="S-methyl_trans"/>
    <property type="match status" value="1"/>
</dbReference>
<keyword evidence="2" id="KW-0808">Transferase</keyword>
<dbReference type="GO" id="GO:0032259">
    <property type="term" value="P:methylation"/>
    <property type="evidence" value="ECO:0007669"/>
    <property type="project" value="UniProtKB-KW"/>
</dbReference>
<gene>
    <name evidence="5" type="ORF">METZ01_LOCUS357906</name>
</gene>
<accession>A0A382S631</accession>
<feature type="non-terminal residue" evidence="5">
    <location>
        <position position="126"/>
    </location>
</feature>
<keyword evidence="1" id="KW-0489">Methyltransferase</keyword>
<dbReference type="InterPro" id="IPR036589">
    <property type="entry name" value="HCY_dom_sf"/>
</dbReference>
<organism evidence="5">
    <name type="scientific">marine metagenome</name>
    <dbReference type="NCBI Taxonomy" id="408172"/>
    <lineage>
        <taxon>unclassified sequences</taxon>
        <taxon>metagenomes</taxon>
        <taxon>ecological metagenomes</taxon>
    </lineage>
</organism>
<keyword evidence="3" id="KW-0175">Coiled coil</keyword>
<dbReference type="PROSITE" id="PS50970">
    <property type="entry name" value="HCY"/>
    <property type="match status" value="1"/>
</dbReference>
<dbReference type="Gene3D" id="3.20.20.330">
    <property type="entry name" value="Homocysteine-binding-like domain"/>
    <property type="match status" value="1"/>
</dbReference>
<feature type="domain" description="Hcy-binding" evidence="4">
    <location>
        <begin position="2"/>
        <end position="126"/>
    </location>
</feature>
<feature type="coiled-coil region" evidence="3">
    <location>
        <begin position="68"/>
        <end position="95"/>
    </location>
</feature>
<evidence type="ECO:0000313" key="5">
    <source>
        <dbReference type="EMBL" id="SVD05052.1"/>
    </source>
</evidence>
<dbReference type="GO" id="GO:0008168">
    <property type="term" value="F:methyltransferase activity"/>
    <property type="evidence" value="ECO:0007669"/>
    <property type="project" value="UniProtKB-KW"/>
</dbReference>
<sequence length="126" mass="14029">MTRIEEEIKKKGYLLADGATGTNLFDMGLESGYSPEFWNLEFPERVKANHENFLRAGSDIILTNSFGANKYRLALHDAENKVEELNFEAARLAEESSNKFEKSVFIAGSIGPTGEILEPLGTLTKK</sequence>
<reference evidence="5" key="1">
    <citation type="submission" date="2018-05" db="EMBL/GenBank/DDBJ databases">
        <authorList>
            <person name="Lanie J.A."/>
            <person name="Ng W.-L."/>
            <person name="Kazmierczak K.M."/>
            <person name="Andrzejewski T.M."/>
            <person name="Davidsen T.M."/>
            <person name="Wayne K.J."/>
            <person name="Tettelin H."/>
            <person name="Glass J.I."/>
            <person name="Rusch D."/>
            <person name="Podicherti R."/>
            <person name="Tsui H.-C.T."/>
            <person name="Winkler M.E."/>
        </authorList>
    </citation>
    <scope>NUCLEOTIDE SEQUENCE</scope>
</reference>
<evidence type="ECO:0000256" key="3">
    <source>
        <dbReference type="SAM" id="Coils"/>
    </source>
</evidence>
<dbReference type="InterPro" id="IPR003726">
    <property type="entry name" value="HCY_dom"/>
</dbReference>
<evidence type="ECO:0000259" key="4">
    <source>
        <dbReference type="PROSITE" id="PS50970"/>
    </source>
</evidence>
<evidence type="ECO:0000256" key="2">
    <source>
        <dbReference type="ARBA" id="ARBA00022679"/>
    </source>
</evidence>
<dbReference type="EMBL" id="UINC01126522">
    <property type="protein sequence ID" value="SVD05052.1"/>
    <property type="molecule type" value="Genomic_DNA"/>
</dbReference>
<dbReference type="PANTHER" id="PTHR11103:SF18">
    <property type="entry name" value="SLR1189 PROTEIN"/>
    <property type="match status" value="1"/>
</dbReference>
<proteinExistence type="predicted"/>
<protein>
    <recommendedName>
        <fullName evidence="4">Hcy-binding domain-containing protein</fullName>
    </recommendedName>
</protein>
<dbReference type="AlphaFoldDB" id="A0A382S631"/>
<evidence type="ECO:0000256" key="1">
    <source>
        <dbReference type="ARBA" id="ARBA00022603"/>
    </source>
</evidence>